<protein>
    <submittedName>
        <fullName evidence="2">Uncharacterized protein</fullName>
    </submittedName>
</protein>
<accession>A0A0L0RZS3</accession>
<feature type="compositionally biased region" description="Low complexity" evidence="1">
    <location>
        <begin position="171"/>
        <end position="186"/>
    </location>
</feature>
<feature type="region of interest" description="Disordered" evidence="1">
    <location>
        <begin position="156"/>
        <end position="186"/>
    </location>
</feature>
<feature type="region of interest" description="Disordered" evidence="1">
    <location>
        <begin position="1"/>
        <end position="45"/>
    </location>
</feature>
<evidence type="ECO:0000256" key="1">
    <source>
        <dbReference type="SAM" id="MobiDB-lite"/>
    </source>
</evidence>
<reference evidence="2 3" key="1">
    <citation type="submission" date="2009-11" db="EMBL/GenBank/DDBJ databases">
        <title>Annotation of Allomyces macrogynus ATCC 38327.</title>
        <authorList>
            <consortium name="The Broad Institute Genome Sequencing Platform"/>
            <person name="Russ C."/>
            <person name="Cuomo C."/>
            <person name="Burger G."/>
            <person name="Gray M.W."/>
            <person name="Holland P.W.H."/>
            <person name="King N."/>
            <person name="Lang F.B.F."/>
            <person name="Roger A.J."/>
            <person name="Ruiz-Trillo I."/>
            <person name="Young S.K."/>
            <person name="Zeng Q."/>
            <person name="Gargeya S."/>
            <person name="Fitzgerald M."/>
            <person name="Haas B."/>
            <person name="Abouelleil A."/>
            <person name="Alvarado L."/>
            <person name="Arachchi H.M."/>
            <person name="Berlin A."/>
            <person name="Chapman S.B."/>
            <person name="Gearin G."/>
            <person name="Goldberg J."/>
            <person name="Griggs A."/>
            <person name="Gujja S."/>
            <person name="Hansen M."/>
            <person name="Heiman D."/>
            <person name="Howarth C."/>
            <person name="Larimer J."/>
            <person name="Lui A."/>
            <person name="MacDonald P.J.P."/>
            <person name="McCowen C."/>
            <person name="Montmayeur A."/>
            <person name="Murphy C."/>
            <person name="Neiman D."/>
            <person name="Pearson M."/>
            <person name="Priest M."/>
            <person name="Roberts A."/>
            <person name="Saif S."/>
            <person name="Shea T."/>
            <person name="Sisk P."/>
            <person name="Stolte C."/>
            <person name="Sykes S."/>
            <person name="Wortman J."/>
            <person name="Nusbaum C."/>
            <person name="Birren B."/>
        </authorList>
    </citation>
    <scope>NUCLEOTIDE SEQUENCE [LARGE SCALE GENOMIC DNA]</scope>
    <source>
        <strain evidence="2 3">ATCC 38327</strain>
    </source>
</reference>
<gene>
    <name evidence="2" type="ORF">AMAG_01444</name>
</gene>
<keyword evidence="3" id="KW-1185">Reference proteome</keyword>
<name>A0A0L0RZS3_ALLM3</name>
<feature type="region of interest" description="Disordered" evidence="1">
    <location>
        <begin position="199"/>
        <end position="219"/>
    </location>
</feature>
<proteinExistence type="predicted"/>
<feature type="compositionally biased region" description="Low complexity" evidence="1">
    <location>
        <begin position="525"/>
        <end position="542"/>
    </location>
</feature>
<reference evidence="3" key="2">
    <citation type="submission" date="2009-11" db="EMBL/GenBank/DDBJ databases">
        <title>The Genome Sequence of Allomyces macrogynus strain ATCC 38327.</title>
        <authorList>
            <consortium name="The Broad Institute Genome Sequencing Platform"/>
            <person name="Russ C."/>
            <person name="Cuomo C."/>
            <person name="Shea T."/>
            <person name="Young S.K."/>
            <person name="Zeng Q."/>
            <person name="Koehrsen M."/>
            <person name="Haas B."/>
            <person name="Borodovsky M."/>
            <person name="Guigo R."/>
            <person name="Alvarado L."/>
            <person name="Berlin A."/>
            <person name="Borenstein D."/>
            <person name="Chen Z."/>
            <person name="Engels R."/>
            <person name="Freedman E."/>
            <person name="Gellesch M."/>
            <person name="Goldberg J."/>
            <person name="Griggs A."/>
            <person name="Gujja S."/>
            <person name="Heiman D."/>
            <person name="Hepburn T."/>
            <person name="Howarth C."/>
            <person name="Jen D."/>
            <person name="Larson L."/>
            <person name="Lewis B."/>
            <person name="Mehta T."/>
            <person name="Park D."/>
            <person name="Pearson M."/>
            <person name="Roberts A."/>
            <person name="Saif S."/>
            <person name="Shenoy N."/>
            <person name="Sisk P."/>
            <person name="Stolte C."/>
            <person name="Sykes S."/>
            <person name="Walk T."/>
            <person name="White J."/>
            <person name="Yandava C."/>
            <person name="Burger G."/>
            <person name="Gray M.W."/>
            <person name="Holland P.W.H."/>
            <person name="King N."/>
            <person name="Lang F.B.F."/>
            <person name="Roger A.J."/>
            <person name="Ruiz-Trillo I."/>
            <person name="Lander E."/>
            <person name="Nusbaum C."/>
        </authorList>
    </citation>
    <scope>NUCLEOTIDE SEQUENCE [LARGE SCALE GENOMIC DNA]</scope>
    <source>
        <strain evidence="3">ATCC 38327</strain>
    </source>
</reference>
<dbReference type="VEuPathDB" id="FungiDB:AMAG_01444"/>
<dbReference type="AlphaFoldDB" id="A0A0L0RZS3"/>
<organism evidence="2 3">
    <name type="scientific">Allomyces macrogynus (strain ATCC 38327)</name>
    <name type="common">Allomyces javanicus var. macrogynus</name>
    <dbReference type="NCBI Taxonomy" id="578462"/>
    <lineage>
        <taxon>Eukaryota</taxon>
        <taxon>Fungi</taxon>
        <taxon>Fungi incertae sedis</taxon>
        <taxon>Blastocladiomycota</taxon>
        <taxon>Blastocladiomycetes</taxon>
        <taxon>Blastocladiales</taxon>
        <taxon>Blastocladiaceae</taxon>
        <taxon>Allomyces</taxon>
    </lineage>
</organism>
<dbReference type="Proteomes" id="UP000054350">
    <property type="component" value="Unassembled WGS sequence"/>
</dbReference>
<feature type="compositionally biased region" description="Pro residues" evidence="1">
    <location>
        <begin position="472"/>
        <end position="481"/>
    </location>
</feature>
<dbReference type="OrthoDB" id="5592889at2759"/>
<dbReference type="EMBL" id="GG745329">
    <property type="protein sequence ID" value="KNE55554.1"/>
    <property type="molecule type" value="Genomic_DNA"/>
</dbReference>
<feature type="region of interest" description="Disordered" evidence="1">
    <location>
        <begin position="380"/>
        <end position="405"/>
    </location>
</feature>
<feature type="compositionally biased region" description="Basic and acidic residues" evidence="1">
    <location>
        <begin position="318"/>
        <end position="327"/>
    </location>
</feature>
<evidence type="ECO:0000313" key="2">
    <source>
        <dbReference type="EMBL" id="KNE55554.1"/>
    </source>
</evidence>
<feature type="region of interest" description="Disordered" evidence="1">
    <location>
        <begin position="465"/>
        <end position="551"/>
    </location>
</feature>
<evidence type="ECO:0000313" key="3">
    <source>
        <dbReference type="Proteomes" id="UP000054350"/>
    </source>
</evidence>
<feature type="region of interest" description="Disordered" evidence="1">
    <location>
        <begin position="312"/>
        <end position="365"/>
    </location>
</feature>
<sequence length="726" mass="77944">MLSTPPSFNAHHARRAPPREPAPPRPGTGFPRAYGPTPHGHDYEPDAAYDYACAAHDRGHEYPVYDGHGHAYMPRSGRAPLGVATLSPDVPLPALRGTPTTTRSATTTDPAFDAPPSGTLRATALARHGQPPAPALGPAVATGGGAAATAAALAWPSAADDTTRGWPPAPRRAVPAPTAAAPSAGAQPYHALPRARAAFGARSDGHDDERRAYYPPPPPPCATAAAPWRGYDDTLPPAAVSGAHYHDAARPVPPRYPAAWANALPPPTRPRATALYDHYAPADHDQGLYDLPPPAPTHDDGRYDALPPPALRTRTHSRGSESLDRVRTGAVSFARPPRSSETAPAYHTSDAHDGTHRPPSAISPTWRSADVADMDVGRVPPTWSRPGRDRPTHPSDPYALCDAYRAPPTPTPHPWAEMRRALPPPPPLPEEYYPHHYHYHSYPEHAPTHRSGRYWLDEDPCDASVPSRPMSWPIPPLPPSQQDPDRSPSGDSVPRIVPPPSLSSAPGPSPTTAHARPETMAMPMTSGSRSGSGSNQASSTSTAPPATIPGGYFFDEENDHMVISKRREFFVFNRAYYTTMVLCLQNKAPIPRDVEIRRWKRLMKSLTLLPNYETEPFRCLAWTGGNLAIAPVEDWAAILSAVHVDSAAGVHAHRSMTQTCKVLGAAYQMRRSRCGIPSEYVEAYCRRCTGCRTITPAAAAAVVVTVPAAQEGPRGEHGVPVAERAA</sequence>
<dbReference type="OMA" id="HYHEPEL"/>
<feature type="compositionally biased region" description="Basic and acidic residues" evidence="1">
    <location>
        <begin position="203"/>
        <end position="212"/>
    </location>
</feature>